<dbReference type="RefSeq" id="WP_165792220.1">
    <property type="nucleotide sequence ID" value="NZ_BFAV01000162.1"/>
</dbReference>
<dbReference type="AlphaFoldDB" id="A0A2L2XM39"/>
<comment type="caution">
    <text evidence="2">The sequence shown here is derived from an EMBL/GenBank/DDBJ whole genome shotgun (WGS) entry which is preliminary data.</text>
</comment>
<gene>
    <name evidence="2" type="ORF">DCCM_4509</name>
</gene>
<organism evidence="2 3">
    <name type="scientific">Desulfocucumis palustris</name>
    <dbReference type="NCBI Taxonomy" id="1898651"/>
    <lineage>
        <taxon>Bacteria</taxon>
        <taxon>Bacillati</taxon>
        <taxon>Bacillota</taxon>
        <taxon>Clostridia</taxon>
        <taxon>Eubacteriales</taxon>
        <taxon>Desulfocucumaceae</taxon>
        <taxon>Desulfocucumis</taxon>
    </lineage>
</organism>
<accession>A0A2L2XM39</accession>
<protein>
    <submittedName>
        <fullName evidence="2">Uncharacterized protein</fullName>
    </submittedName>
</protein>
<evidence type="ECO:0000313" key="2">
    <source>
        <dbReference type="EMBL" id="GBF35386.1"/>
    </source>
</evidence>
<evidence type="ECO:0000313" key="3">
    <source>
        <dbReference type="Proteomes" id="UP000239549"/>
    </source>
</evidence>
<keyword evidence="3" id="KW-1185">Reference proteome</keyword>
<evidence type="ECO:0000256" key="1">
    <source>
        <dbReference type="SAM" id="MobiDB-lite"/>
    </source>
</evidence>
<feature type="region of interest" description="Disordered" evidence="1">
    <location>
        <begin position="1"/>
        <end position="56"/>
    </location>
</feature>
<feature type="compositionally biased region" description="Basic and acidic residues" evidence="1">
    <location>
        <begin position="15"/>
        <end position="24"/>
    </location>
</feature>
<name>A0A2L2XM39_9FIRM</name>
<dbReference type="EMBL" id="BFAV01000162">
    <property type="protein sequence ID" value="GBF35386.1"/>
    <property type="molecule type" value="Genomic_DNA"/>
</dbReference>
<proteinExistence type="predicted"/>
<reference evidence="3" key="1">
    <citation type="submission" date="2018-02" db="EMBL/GenBank/DDBJ databases">
        <title>Genome sequence of Desulfocucumis palustris strain NAW-5.</title>
        <authorList>
            <person name="Watanabe M."/>
            <person name="Kojima H."/>
            <person name="Fukui M."/>
        </authorList>
    </citation>
    <scope>NUCLEOTIDE SEQUENCE [LARGE SCALE GENOMIC DNA]</scope>
    <source>
        <strain evidence="3">NAW-5</strain>
    </source>
</reference>
<dbReference type="Proteomes" id="UP000239549">
    <property type="component" value="Unassembled WGS sequence"/>
</dbReference>
<sequence length="56" mass="5992">MINPYSEALQKTGMARKEKPDSPERTNSTEIGGHTTFGGMSPIILAGEPGKAGRKF</sequence>